<evidence type="ECO:0000313" key="1">
    <source>
        <dbReference type="EMBL" id="KLV09642.1"/>
    </source>
</evidence>
<gene>
    <name evidence="1" type="ORF">ABT56_00765</name>
</gene>
<proteinExistence type="predicted"/>
<comment type="caution">
    <text evidence="1">The sequence shown here is derived from an EMBL/GenBank/DDBJ whole genome shotgun (WGS) entry which is preliminary data.</text>
</comment>
<evidence type="ECO:0000313" key="2">
    <source>
        <dbReference type="Proteomes" id="UP000036097"/>
    </source>
</evidence>
<reference evidence="1 2" key="1">
    <citation type="submission" date="2015-05" db="EMBL/GenBank/DDBJ databases">
        <title>Photobacterium galathea sp. nov.</title>
        <authorList>
            <person name="Machado H."/>
            <person name="Gram L."/>
        </authorList>
    </citation>
    <scope>NUCLEOTIDE SEQUENCE [LARGE SCALE GENOMIC DNA]</scope>
    <source>
        <strain evidence="1 2">CGMCC 1.12159</strain>
    </source>
</reference>
<dbReference type="RefSeq" id="WP_157037753.1">
    <property type="nucleotide sequence ID" value="NZ_LDOT01000001.1"/>
</dbReference>
<accession>A0A0J1K5H4</accession>
<dbReference type="Proteomes" id="UP000036097">
    <property type="component" value="Unassembled WGS sequence"/>
</dbReference>
<keyword evidence="2" id="KW-1185">Reference proteome</keyword>
<sequence>MSTSYNLTALPCRLPSIAPTKLCHMLYQAGPQGVAARLTALPLSMQDDDAQSVKVIVQYVNRSRLYFDSPFNLSLNDCYQMVLHPVGTITGGIRLLRHNNQGLGWRYIFIADSWIGEQHLHTLAQN</sequence>
<name>A0A0J1K5H4_9GAMM</name>
<dbReference type="PATRIC" id="fig|1195763.3.peg.171"/>
<protein>
    <submittedName>
        <fullName evidence="1">Uncharacterized protein</fullName>
    </submittedName>
</protein>
<dbReference type="AlphaFoldDB" id="A0A0J1K5H4"/>
<dbReference type="EMBL" id="LDOT01000001">
    <property type="protein sequence ID" value="KLV09642.1"/>
    <property type="molecule type" value="Genomic_DNA"/>
</dbReference>
<organism evidence="1 2">
    <name type="scientific">Photobacterium aquae</name>
    <dbReference type="NCBI Taxonomy" id="1195763"/>
    <lineage>
        <taxon>Bacteria</taxon>
        <taxon>Pseudomonadati</taxon>
        <taxon>Pseudomonadota</taxon>
        <taxon>Gammaproteobacteria</taxon>
        <taxon>Vibrionales</taxon>
        <taxon>Vibrionaceae</taxon>
        <taxon>Photobacterium</taxon>
    </lineage>
</organism>